<name>A0A915I9I9_ROMCU</name>
<reference evidence="3" key="1">
    <citation type="submission" date="2022-11" db="UniProtKB">
        <authorList>
            <consortium name="WormBaseParasite"/>
        </authorList>
    </citation>
    <scope>IDENTIFICATION</scope>
</reference>
<evidence type="ECO:0000313" key="3">
    <source>
        <dbReference type="WBParaSite" id="nRc.2.0.1.t10428-RA"/>
    </source>
</evidence>
<evidence type="ECO:0000256" key="1">
    <source>
        <dbReference type="SAM" id="SignalP"/>
    </source>
</evidence>
<organism evidence="2 3">
    <name type="scientific">Romanomermis culicivorax</name>
    <name type="common">Nematode worm</name>
    <dbReference type="NCBI Taxonomy" id="13658"/>
    <lineage>
        <taxon>Eukaryota</taxon>
        <taxon>Metazoa</taxon>
        <taxon>Ecdysozoa</taxon>
        <taxon>Nematoda</taxon>
        <taxon>Enoplea</taxon>
        <taxon>Dorylaimia</taxon>
        <taxon>Mermithida</taxon>
        <taxon>Mermithoidea</taxon>
        <taxon>Mermithidae</taxon>
        <taxon>Romanomermis</taxon>
    </lineage>
</organism>
<dbReference type="AlphaFoldDB" id="A0A915I9I9"/>
<evidence type="ECO:0000313" key="2">
    <source>
        <dbReference type="Proteomes" id="UP000887565"/>
    </source>
</evidence>
<dbReference type="Proteomes" id="UP000887565">
    <property type="component" value="Unplaced"/>
</dbReference>
<keyword evidence="1" id="KW-0732">Signal</keyword>
<protein>
    <submittedName>
        <fullName evidence="3">Uncharacterized protein</fullName>
    </submittedName>
</protein>
<sequence>MEMALCGITVALLLVSFACGQYVDRFRGVSLNMFAHKYIFRQKILFSELFFGRFRRRNL</sequence>
<dbReference type="WBParaSite" id="nRc.2.0.1.t10428-RA">
    <property type="protein sequence ID" value="nRc.2.0.1.t10428-RA"/>
    <property type="gene ID" value="nRc.2.0.1.g10428"/>
</dbReference>
<proteinExistence type="predicted"/>
<feature type="signal peptide" evidence="1">
    <location>
        <begin position="1"/>
        <end position="20"/>
    </location>
</feature>
<feature type="chain" id="PRO_5037064581" evidence="1">
    <location>
        <begin position="21"/>
        <end position="59"/>
    </location>
</feature>
<accession>A0A915I9I9</accession>
<keyword evidence="2" id="KW-1185">Reference proteome</keyword>